<dbReference type="InterPro" id="IPR011047">
    <property type="entry name" value="Quinoprotein_ADH-like_sf"/>
</dbReference>
<feature type="DNA-binding region" description="OmpR/PhoB-type" evidence="5">
    <location>
        <begin position="1"/>
        <end position="84"/>
    </location>
</feature>
<dbReference type="EMBL" id="BAAANJ010000016">
    <property type="protein sequence ID" value="GAA1818019.1"/>
    <property type="molecule type" value="Genomic_DNA"/>
</dbReference>
<comment type="caution">
    <text evidence="7">The sequence shown here is derived from an EMBL/GenBank/DDBJ whole genome shotgun (WGS) entry which is preliminary data.</text>
</comment>
<sequence>MEIRVLGDLTIDGGRLSPKERSLLAALVLRTGNVVAPSELADAVWGDAVPETWRKQLQAFVGHVRRTLGSTSVATVHTGYRLRVDPDSIDAARFERLLDDAAMHRAGGDPVRAVDLIERALSLWSGPPYADLGEWPPALAEAERLQEIRATAEEDRLMARLESGEHRAVVADAERLVRNDPLRERRWAILATALYRSGRQADALAALRAARERLADELGISPGAELTALESAILRQDAALDAPGKPPLGSADCPYRGLQPFGTEDADEFFGRDADVRAALDRLAVSQFLAISGASGSGKSSLLLAGIVPALRARGEQVVVVATGATSLPRLREALAGHSDGVVVIDQFEELFHSGLSDAHVEEAGRLIAAAVAGGRHVIVAVRADFLSTCAGEPGIGALFAAGVHLVGPLTPAGLREAIEQPAALAGLRLEPGLVELILRDAAGAPGVLPHVSHALVETWSRREGSTLTVGGYEDSGGISGAIAKSADHIYLSLDPEARSTCRSTFLRLVEIGADGVPMRRRIPIRPMRQDAAHERVLASLASARLVSAEEDSLVVAHESLATAWPRLRNWLEDDAEGLRTMRALATAADTWDADGRPDEDLYRGARLAAALAWRDAASPELTPAESAFLQASDAQEQAARADLERRAARDRTQNRRLRVALGTSVALFAVAVTAGGLVAAGSIETERQRETARIEALTSTSLSLRATQPDVANLLAAEAYDRWPDDSRSRSALLGAMTGSLGRLATIHVADVGEISGVLVPGTRTAVVATDIPDLRVVDVDSGETLRTLEIPRASAFLDSRLGPTLSGDGTRVATVEQDLTDFLERSGGRLSVADVASGAAVLEPLDLDFLVSTLALSADGSIVATVDEVGSLRIVDVATGGVRIVSGVPTHEPEGSTDRGGVIRFTPDGRLLYGTLEGPLLVVDPVTAAIEAEIAMPAAAANISMAVVSDSQVVTTGDRGIALVDPGTGVVVWSQEFVAERNESCLWVATSAELETVYCGGLAATIEERSLRTGAPTGVVLAPRLGFVGPIAVTSAGRELVAVGRGAPAITRWMLDGSGLASELLLPGWSVIGPYSRTDPQVIVARRPEAASPDAGYTEFAVLDTSSGEIVTRLPIPSYRVSWAGGGMLYGEFGGEGAGHDGYYDTRSGTLVSGSELPDDLAGTFPDASGDRMFAVREGGEIWTIDAATGERIDPTFDADGFALNVSTTTDGGEVLVTVWQEGEDGEPDEYWSVVFDGASGEQLRKGLHRASGTMFTSPGEILTRWDDNRLVRHDSATFDRIDVLPAVPGRLTAVSIDADGRLLSAFSPDGTVSIYDLEEGLRLGDPIPVATPFAAASGMFRADGEEIAVNAAGGVAVWDLRPETHADAACRMAGRDLTREEWASYLADLGPYRSTCGFGNG</sequence>
<organism evidence="7 8">
    <name type="scientific">Agromyces neolithicus</name>
    <dbReference type="NCBI Taxonomy" id="269420"/>
    <lineage>
        <taxon>Bacteria</taxon>
        <taxon>Bacillati</taxon>
        <taxon>Actinomycetota</taxon>
        <taxon>Actinomycetes</taxon>
        <taxon>Micrococcales</taxon>
        <taxon>Microbacteriaceae</taxon>
        <taxon>Agromyces</taxon>
    </lineage>
</organism>
<dbReference type="InterPro" id="IPR049052">
    <property type="entry name" value="nSTAND1"/>
</dbReference>
<dbReference type="InterPro" id="IPR015943">
    <property type="entry name" value="WD40/YVTN_repeat-like_dom_sf"/>
</dbReference>
<dbReference type="PANTHER" id="PTHR35807:SF1">
    <property type="entry name" value="TRANSCRIPTIONAL REGULATOR REDD"/>
    <property type="match status" value="1"/>
</dbReference>
<dbReference type="PROSITE" id="PS51755">
    <property type="entry name" value="OMPR_PHOB"/>
    <property type="match status" value="1"/>
</dbReference>
<dbReference type="InterPro" id="IPR036388">
    <property type="entry name" value="WH-like_DNA-bd_sf"/>
</dbReference>
<dbReference type="Pfam" id="PF20703">
    <property type="entry name" value="nSTAND1"/>
    <property type="match status" value="1"/>
</dbReference>
<dbReference type="Proteomes" id="UP001500002">
    <property type="component" value="Unassembled WGS sequence"/>
</dbReference>
<dbReference type="Gene3D" id="1.10.10.10">
    <property type="entry name" value="Winged helix-like DNA-binding domain superfamily/Winged helix DNA-binding domain"/>
    <property type="match status" value="1"/>
</dbReference>
<proteinExistence type="inferred from homology"/>
<dbReference type="SMART" id="SM01043">
    <property type="entry name" value="BTAD"/>
    <property type="match status" value="1"/>
</dbReference>
<dbReference type="InterPro" id="IPR016032">
    <property type="entry name" value="Sig_transdc_resp-reg_C-effctor"/>
</dbReference>
<feature type="domain" description="OmpR/PhoB-type" evidence="6">
    <location>
        <begin position="1"/>
        <end position="84"/>
    </location>
</feature>
<evidence type="ECO:0000256" key="2">
    <source>
        <dbReference type="ARBA" id="ARBA00023015"/>
    </source>
</evidence>
<dbReference type="SUPFAM" id="SSF50998">
    <property type="entry name" value="Quinoprotein alcohol dehydrogenase-like"/>
    <property type="match status" value="1"/>
</dbReference>
<dbReference type="PANTHER" id="PTHR35807">
    <property type="entry name" value="TRANSCRIPTIONAL REGULATOR REDD-RELATED"/>
    <property type="match status" value="1"/>
</dbReference>
<name>A0ABN2MC10_9MICO</name>
<gene>
    <name evidence="7" type="ORF">GCM10009749_30210</name>
</gene>
<dbReference type="SUPFAM" id="SSF48452">
    <property type="entry name" value="TPR-like"/>
    <property type="match status" value="1"/>
</dbReference>
<evidence type="ECO:0000256" key="4">
    <source>
        <dbReference type="ARBA" id="ARBA00023163"/>
    </source>
</evidence>
<reference evidence="7 8" key="1">
    <citation type="journal article" date="2019" name="Int. J. Syst. Evol. Microbiol.">
        <title>The Global Catalogue of Microorganisms (GCM) 10K type strain sequencing project: providing services to taxonomists for standard genome sequencing and annotation.</title>
        <authorList>
            <consortium name="The Broad Institute Genomics Platform"/>
            <consortium name="The Broad Institute Genome Sequencing Center for Infectious Disease"/>
            <person name="Wu L."/>
            <person name="Ma J."/>
        </authorList>
    </citation>
    <scope>NUCLEOTIDE SEQUENCE [LARGE SCALE GENOMIC DNA]</scope>
    <source>
        <strain evidence="7 8">JCM 14322</strain>
    </source>
</reference>
<dbReference type="Pfam" id="PF00486">
    <property type="entry name" value="Trans_reg_C"/>
    <property type="match status" value="1"/>
</dbReference>
<dbReference type="InterPro" id="IPR051677">
    <property type="entry name" value="AfsR-DnrI-RedD_regulator"/>
</dbReference>
<keyword evidence="2" id="KW-0805">Transcription regulation</keyword>
<evidence type="ECO:0000256" key="1">
    <source>
        <dbReference type="ARBA" id="ARBA00005820"/>
    </source>
</evidence>
<keyword evidence="8" id="KW-1185">Reference proteome</keyword>
<evidence type="ECO:0000313" key="7">
    <source>
        <dbReference type="EMBL" id="GAA1818019.1"/>
    </source>
</evidence>
<dbReference type="CDD" id="cd15831">
    <property type="entry name" value="BTAD"/>
    <property type="match status" value="1"/>
</dbReference>
<dbReference type="InterPro" id="IPR005158">
    <property type="entry name" value="BTAD"/>
</dbReference>
<keyword evidence="4" id="KW-0804">Transcription</keyword>
<evidence type="ECO:0000256" key="3">
    <source>
        <dbReference type="ARBA" id="ARBA00023125"/>
    </source>
</evidence>
<comment type="similarity">
    <text evidence="1">Belongs to the AfsR/DnrI/RedD regulatory family.</text>
</comment>
<evidence type="ECO:0000256" key="5">
    <source>
        <dbReference type="PROSITE-ProRule" id="PRU01091"/>
    </source>
</evidence>
<dbReference type="Gene3D" id="1.25.40.10">
    <property type="entry name" value="Tetratricopeptide repeat domain"/>
    <property type="match status" value="1"/>
</dbReference>
<dbReference type="Gene3D" id="2.130.10.10">
    <property type="entry name" value="YVTN repeat-like/Quinoprotein amine dehydrogenase"/>
    <property type="match status" value="3"/>
</dbReference>
<dbReference type="SUPFAM" id="SSF52540">
    <property type="entry name" value="P-loop containing nucleoside triphosphate hydrolases"/>
    <property type="match status" value="1"/>
</dbReference>
<dbReference type="RefSeq" id="WP_344297156.1">
    <property type="nucleotide sequence ID" value="NZ_BAAANJ010000016.1"/>
</dbReference>
<dbReference type="InterPro" id="IPR001867">
    <property type="entry name" value="OmpR/PhoB-type_DNA-bd"/>
</dbReference>
<dbReference type="SUPFAM" id="SSF46894">
    <property type="entry name" value="C-terminal effector domain of the bipartite response regulators"/>
    <property type="match status" value="1"/>
</dbReference>
<evidence type="ECO:0000313" key="8">
    <source>
        <dbReference type="Proteomes" id="UP001500002"/>
    </source>
</evidence>
<keyword evidence="3 5" id="KW-0238">DNA-binding</keyword>
<dbReference type="SUPFAM" id="SSF50969">
    <property type="entry name" value="YVTN repeat-like/Quinoprotein amine dehydrogenase"/>
    <property type="match status" value="1"/>
</dbReference>
<dbReference type="InterPro" id="IPR011990">
    <property type="entry name" value="TPR-like_helical_dom_sf"/>
</dbReference>
<evidence type="ECO:0000259" key="6">
    <source>
        <dbReference type="PROSITE" id="PS51755"/>
    </source>
</evidence>
<dbReference type="SMART" id="SM00862">
    <property type="entry name" value="Trans_reg_C"/>
    <property type="match status" value="1"/>
</dbReference>
<protein>
    <recommendedName>
        <fullName evidence="6">OmpR/PhoB-type domain-containing protein</fullName>
    </recommendedName>
</protein>
<accession>A0ABN2MC10</accession>
<dbReference type="InterPro" id="IPR027417">
    <property type="entry name" value="P-loop_NTPase"/>
</dbReference>
<dbReference type="Pfam" id="PF03704">
    <property type="entry name" value="BTAD"/>
    <property type="match status" value="1"/>
</dbReference>
<dbReference type="InterPro" id="IPR011044">
    <property type="entry name" value="Quino_amine_DH_bsu"/>
</dbReference>